<comment type="caution">
    <text evidence="16">Lacks conserved residue(s) required for the propagation of feature annotation.</text>
</comment>
<keyword evidence="13" id="KW-1071">Ligand-gated ion channel</keyword>
<feature type="domain" description="Neurotransmitter-gated ion-channel transmembrane" evidence="18">
    <location>
        <begin position="222"/>
        <end position="253"/>
    </location>
</feature>
<evidence type="ECO:0000256" key="5">
    <source>
        <dbReference type="ARBA" id="ARBA00022989"/>
    </source>
</evidence>
<evidence type="ECO:0000256" key="9">
    <source>
        <dbReference type="ARBA" id="ARBA00023157"/>
    </source>
</evidence>
<dbReference type="Proteomes" id="UP000270296">
    <property type="component" value="Unassembled WGS sequence"/>
</dbReference>
<dbReference type="InterPro" id="IPR036734">
    <property type="entry name" value="Neur_chan_lig-bd_sf"/>
</dbReference>
<dbReference type="PANTHER" id="PTHR18945">
    <property type="entry name" value="NEUROTRANSMITTER GATED ION CHANNEL"/>
    <property type="match status" value="1"/>
</dbReference>
<evidence type="ECO:0000313" key="21">
    <source>
        <dbReference type="WBParaSite" id="SBAD_0000080401-mRNA-1"/>
    </source>
</evidence>
<dbReference type="CDD" id="cd19051">
    <property type="entry name" value="LGIC_TM_cation"/>
    <property type="match status" value="1"/>
</dbReference>
<keyword evidence="5 16" id="KW-1133">Transmembrane helix</keyword>
<feature type="transmembrane region" description="Helical" evidence="16">
    <location>
        <begin position="216"/>
        <end position="239"/>
    </location>
</feature>
<evidence type="ECO:0000256" key="1">
    <source>
        <dbReference type="ARBA" id="ARBA00009237"/>
    </source>
</evidence>
<keyword evidence="10" id="KW-0675">Receptor</keyword>
<evidence type="ECO:0000313" key="20">
    <source>
        <dbReference type="Proteomes" id="UP000270296"/>
    </source>
</evidence>
<keyword evidence="4 16" id="KW-0812">Transmembrane</keyword>
<evidence type="ECO:0000256" key="7">
    <source>
        <dbReference type="ARBA" id="ARBA00023065"/>
    </source>
</evidence>
<accession>A0A183IAY7</accession>
<keyword evidence="11" id="KW-0325">Glycoprotein</keyword>
<keyword evidence="14 16" id="KW-0407">Ion channel</keyword>
<evidence type="ECO:0000256" key="10">
    <source>
        <dbReference type="ARBA" id="ARBA00023170"/>
    </source>
</evidence>
<evidence type="ECO:0000259" key="18">
    <source>
        <dbReference type="Pfam" id="PF02932"/>
    </source>
</evidence>
<dbReference type="Gene3D" id="2.70.170.10">
    <property type="entry name" value="Neurotransmitter-gated ion-channel ligand-binding domain"/>
    <property type="match status" value="1"/>
</dbReference>
<dbReference type="Gene3D" id="1.20.58.390">
    <property type="entry name" value="Neurotransmitter-gated ion-channel transmembrane domain"/>
    <property type="match status" value="1"/>
</dbReference>
<dbReference type="FunFam" id="1.20.58.390:FF:000144">
    <property type="entry name" value="Protein CBR-ACR-25"/>
    <property type="match status" value="1"/>
</dbReference>
<keyword evidence="12" id="KW-0628">Postsynaptic cell membrane</keyword>
<dbReference type="Pfam" id="PF02931">
    <property type="entry name" value="Neur_chan_LBD"/>
    <property type="match status" value="1"/>
</dbReference>
<evidence type="ECO:0000313" key="19">
    <source>
        <dbReference type="EMBL" id="VDO92101.1"/>
    </source>
</evidence>
<dbReference type="InterPro" id="IPR006029">
    <property type="entry name" value="Neurotrans-gated_channel_TM"/>
</dbReference>
<dbReference type="PROSITE" id="PS00236">
    <property type="entry name" value="NEUROTR_ION_CHANNEL"/>
    <property type="match status" value="1"/>
</dbReference>
<dbReference type="GO" id="GO:0022848">
    <property type="term" value="F:acetylcholine-gated monoatomic cation-selective channel activity"/>
    <property type="evidence" value="ECO:0007669"/>
    <property type="project" value="InterPro"/>
</dbReference>
<dbReference type="CDD" id="cd18997">
    <property type="entry name" value="LGIC_ECD_nAChR"/>
    <property type="match status" value="1"/>
</dbReference>
<dbReference type="InterPro" id="IPR036719">
    <property type="entry name" value="Neuro-gated_channel_TM_sf"/>
</dbReference>
<dbReference type="SUPFAM" id="SSF63712">
    <property type="entry name" value="Nicotinic receptor ligand binding domain-like"/>
    <property type="match status" value="1"/>
</dbReference>
<evidence type="ECO:0000256" key="8">
    <source>
        <dbReference type="ARBA" id="ARBA00023136"/>
    </source>
</evidence>
<evidence type="ECO:0000259" key="17">
    <source>
        <dbReference type="Pfam" id="PF02931"/>
    </source>
</evidence>
<keyword evidence="2 16" id="KW-0813">Transport</keyword>
<dbReference type="GO" id="GO:0004888">
    <property type="term" value="F:transmembrane signaling receptor activity"/>
    <property type="evidence" value="ECO:0007669"/>
    <property type="project" value="InterPro"/>
</dbReference>
<reference evidence="19 20" key="2">
    <citation type="submission" date="2018-11" db="EMBL/GenBank/DDBJ databases">
        <authorList>
            <consortium name="Pathogen Informatics"/>
        </authorList>
    </citation>
    <scope>NUCLEOTIDE SEQUENCE [LARGE SCALE GENOMIC DNA]</scope>
</reference>
<keyword evidence="3" id="KW-1003">Cell membrane</keyword>
<comment type="similarity">
    <text evidence="1">Belongs to the ligand-gated ion channel (TC 1.A.9) family. Acetylcholine receptor (TC 1.A.9.1) subfamily.</text>
</comment>
<dbReference type="PRINTS" id="PR00254">
    <property type="entry name" value="NICOTINICR"/>
</dbReference>
<proteinExistence type="inferred from homology"/>
<dbReference type="InterPro" id="IPR002394">
    <property type="entry name" value="Nicotinic_acetylcholine_rcpt"/>
</dbReference>
<evidence type="ECO:0000256" key="11">
    <source>
        <dbReference type="ARBA" id="ARBA00023180"/>
    </source>
</evidence>
<evidence type="ECO:0000256" key="16">
    <source>
        <dbReference type="RuleBase" id="RU000687"/>
    </source>
</evidence>
<dbReference type="InterPro" id="IPR038050">
    <property type="entry name" value="Neuro_actylchol_rec"/>
</dbReference>
<keyword evidence="6" id="KW-0770">Synapse</keyword>
<evidence type="ECO:0000256" key="12">
    <source>
        <dbReference type="ARBA" id="ARBA00023257"/>
    </source>
</evidence>
<dbReference type="WBParaSite" id="SBAD_0000080401-mRNA-1">
    <property type="protein sequence ID" value="SBAD_0000080401-mRNA-1"/>
    <property type="gene ID" value="SBAD_0000080401"/>
</dbReference>
<evidence type="ECO:0000256" key="3">
    <source>
        <dbReference type="ARBA" id="ARBA00022475"/>
    </source>
</evidence>
<evidence type="ECO:0000256" key="14">
    <source>
        <dbReference type="ARBA" id="ARBA00023303"/>
    </source>
</evidence>
<dbReference type="OrthoDB" id="5975154at2759"/>
<dbReference type="EMBL" id="UZAM01006624">
    <property type="protein sequence ID" value="VDO92101.1"/>
    <property type="molecule type" value="Genomic_DNA"/>
</dbReference>
<dbReference type="FunFam" id="2.70.170.10:FF:000016">
    <property type="entry name" value="Nicotinic acetylcholine receptor subunit"/>
    <property type="match status" value="1"/>
</dbReference>
<comment type="subcellular location">
    <subcellularLocation>
        <location evidence="15">Postsynaptic cell membrane</location>
        <topology evidence="15">Multi-pass membrane protein</topology>
    </subcellularLocation>
</comment>
<dbReference type="SUPFAM" id="SSF90112">
    <property type="entry name" value="Neurotransmitter-gated ion-channel transmembrane pore"/>
    <property type="match status" value="1"/>
</dbReference>
<dbReference type="InterPro" id="IPR006202">
    <property type="entry name" value="Neur_chan_lig-bd"/>
</dbReference>
<keyword evidence="8 16" id="KW-0472">Membrane</keyword>
<keyword evidence="7 16" id="KW-0406">Ion transport</keyword>
<evidence type="ECO:0000256" key="15">
    <source>
        <dbReference type="ARBA" id="ARBA00034104"/>
    </source>
</evidence>
<protein>
    <submittedName>
        <fullName evidence="21">Neur_chan_LBD domain-containing protein</fullName>
    </submittedName>
</protein>
<dbReference type="AlphaFoldDB" id="A0A183IAY7"/>
<dbReference type="Pfam" id="PF02932">
    <property type="entry name" value="Neur_chan_memb"/>
    <property type="match status" value="1"/>
</dbReference>
<keyword evidence="20" id="KW-1185">Reference proteome</keyword>
<dbReference type="InterPro" id="IPR006201">
    <property type="entry name" value="Neur_channel"/>
</dbReference>
<organism evidence="21">
    <name type="scientific">Soboliphyme baturini</name>
    <dbReference type="NCBI Taxonomy" id="241478"/>
    <lineage>
        <taxon>Eukaryota</taxon>
        <taxon>Metazoa</taxon>
        <taxon>Ecdysozoa</taxon>
        <taxon>Nematoda</taxon>
        <taxon>Enoplea</taxon>
        <taxon>Dorylaimia</taxon>
        <taxon>Dioctophymatida</taxon>
        <taxon>Dioctophymatoidea</taxon>
        <taxon>Soboliphymatidae</taxon>
        <taxon>Soboliphyme</taxon>
    </lineage>
</organism>
<evidence type="ECO:0000256" key="2">
    <source>
        <dbReference type="ARBA" id="ARBA00022448"/>
    </source>
</evidence>
<sequence length="270" mass="31661">MNFPVFNFTGTDAGDFERALFRDLLQNYDPLVRPVRNETDAIEVKLGIDLQQIIDVDEKNQLIQTNVWLQFEWHDKFLQWQPEEYGNLDKVRLPITRIWRPDVLLYNSADQAFDSTYHTNAIVNFEGRVTWLPPGIIKSSCKIDITWFPFDDQKCSLKFGSWTYSGYHINLVAGEVKKGTYVENGEWILMGYLYDSKIYEPYIDVTFTFRIRRRTLYYGFNLIIPCILISMMTLLGFTLPPDAGEKLTLGNFVFVLLQYKKIIISDNEDR</sequence>
<gene>
    <name evidence="19" type="ORF">SBAD_LOCUS781</name>
</gene>
<keyword evidence="9" id="KW-1015">Disulfide bond</keyword>
<name>A0A183IAY7_9BILA</name>
<reference evidence="21" key="1">
    <citation type="submission" date="2016-06" db="UniProtKB">
        <authorList>
            <consortium name="WormBaseParasite"/>
        </authorList>
    </citation>
    <scope>IDENTIFICATION</scope>
</reference>
<feature type="domain" description="Neurotransmitter-gated ion-channel ligand-binding" evidence="17">
    <location>
        <begin position="18"/>
        <end position="215"/>
    </location>
</feature>
<evidence type="ECO:0000256" key="13">
    <source>
        <dbReference type="ARBA" id="ARBA00023286"/>
    </source>
</evidence>
<evidence type="ECO:0000256" key="4">
    <source>
        <dbReference type="ARBA" id="ARBA00022692"/>
    </source>
</evidence>
<dbReference type="InterPro" id="IPR018000">
    <property type="entry name" value="Neurotransmitter_ion_chnl_CS"/>
</dbReference>
<dbReference type="GO" id="GO:0045211">
    <property type="term" value="C:postsynaptic membrane"/>
    <property type="evidence" value="ECO:0007669"/>
    <property type="project" value="UniProtKB-SubCell"/>
</dbReference>
<dbReference type="PRINTS" id="PR00252">
    <property type="entry name" value="NRIONCHANNEL"/>
</dbReference>
<evidence type="ECO:0000256" key="6">
    <source>
        <dbReference type="ARBA" id="ARBA00023018"/>
    </source>
</evidence>